<dbReference type="Proteomes" id="UP000610303">
    <property type="component" value="Unassembled WGS sequence"/>
</dbReference>
<gene>
    <name evidence="1" type="ORF">GCM10010196_10630</name>
</gene>
<reference evidence="1" key="1">
    <citation type="journal article" date="2014" name="Int. J. Syst. Evol. Microbiol.">
        <title>Complete genome sequence of Corynebacterium casei LMG S-19264T (=DSM 44701T), isolated from a smear-ripened cheese.</title>
        <authorList>
            <consortium name="US DOE Joint Genome Institute (JGI-PGF)"/>
            <person name="Walter F."/>
            <person name="Albersmeier A."/>
            <person name="Kalinowski J."/>
            <person name="Ruckert C."/>
        </authorList>
    </citation>
    <scope>NUCLEOTIDE SEQUENCE</scope>
    <source>
        <strain evidence="1">JCM 3346</strain>
    </source>
</reference>
<protein>
    <submittedName>
        <fullName evidence="1">Uncharacterized protein</fullName>
    </submittedName>
</protein>
<reference evidence="1" key="2">
    <citation type="submission" date="2020-09" db="EMBL/GenBank/DDBJ databases">
        <authorList>
            <person name="Sun Q."/>
            <person name="Ohkuma M."/>
        </authorList>
    </citation>
    <scope>NUCLEOTIDE SEQUENCE</scope>
    <source>
        <strain evidence="1">JCM 3346</strain>
    </source>
</reference>
<evidence type="ECO:0000313" key="2">
    <source>
        <dbReference type="Proteomes" id="UP000610303"/>
    </source>
</evidence>
<sequence>MPERIAWYDADRVPDDAVARLHAHFRERRPVGVVGQGETQRAFYARLTVTSAGVLEAEGVEAWGVLESAEHGAVLVPAELAAASALPALPPALQRLAARVGPANRRLRQAKDATDARPAVQRFRERFIAAAVAHAELHRRLEEWQPRAERERDAD</sequence>
<comment type="caution">
    <text evidence="1">The sequence shown here is derived from an EMBL/GenBank/DDBJ whole genome shotgun (WGS) entry which is preliminary data.</text>
</comment>
<dbReference type="EMBL" id="BMRJ01000001">
    <property type="protein sequence ID" value="GGR19306.1"/>
    <property type="molecule type" value="Genomic_DNA"/>
</dbReference>
<evidence type="ECO:0000313" key="1">
    <source>
        <dbReference type="EMBL" id="GGR19306.1"/>
    </source>
</evidence>
<dbReference type="RefSeq" id="WP_189084225.1">
    <property type="nucleotide sequence ID" value="NZ_BMRJ01000001.1"/>
</dbReference>
<accession>A0A918F8K2</accession>
<proteinExistence type="predicted"/>
<dbReference type="AlphaFoldDB" id="A0A918F8K2"/>
<name>A0A918F8K2_AGRME</name>
<organism evidence="1 2">
    <name type="scientific">Agromyces mediolanus</name>
    <name type="common">Corynebacterium mediolanum</name>
    <dbReference type="NCBI Taxonomy" id="41986"/>
    <lineage>
        <taxon>Bacteria</taxon>
        <taxon>Bacillati</taxon>
        <taxon>Actinomycetota</taxon>
        <taxon>Actinomycetes</taxon>
        <taxon>Micrococcales</taxon>
        <taxon>Microbacteriaceae</taxon>
        <taxon>Agromyces</taxon>
    </lineage>
</organism>
<keyword evidence="2" id="KW-1185">Reference proteome</keyword>